<accession>A0ABN7XP26</accession>
<evidence type="ECO:0000313" key="1">
    <source>
        <dbReference type="EMBL" id="CAG8857087.1"/>
    </source>
</evidence>
<gene>
    <name evidence="1" type="ORF">GMARGA_LOCUS45908</name>
</gene>
<name>A0ABN7XP26_GIGMA</name>
<organism evidence="1 2">
    <name type="scientific">Gigaspora margarita</name>
    <dbReference type="NCBI Taxonomy" id="4874"/>
    <lineage>
        <taxon>Eukaryota</taxon>
        <taxon>Fungi</taxon>
        <taxon>Fungi incertae sedis</taxon>
        <taxon>Mucoromycota</taxon>
        <taxon>Glomeromycotina</taxon>
        <taxon>Glomeromycetes</taxon>
        <taxon>Diversisporales</taxon>
        <taxon>Gigasporaceae</taxon>
        <taxon>Gigaspora</taxon>
    </lineage>
</organism>
<keyword evidence="2" id="KW-1185">Reference proteome</keyword>
<dbReference type="EMBL" id="CAJVQB010167085">
    <property type="protein sequence ID" value="CAG8857087.1"/>
    <property type="molecule type" value="Genomic_DNA"/>
</dbReference>
<proteinExistence type="predicted"/>
<dbReference type="Proteomes" id="UP000789901">
    <property type="component" value="Unassembled WGS sequence"/>
</dbReference>
<feature type="non-terminal residue" evidence="1">
    <location>
        <position position="63"/>
    </location>
</feature>
<evidence type="ECO:0000313" key="2">
    <source>
        <dbReference type="Proteomes" id="UP000789901"/>
    </source>
</evidence>
<comment type="caution">
    <text evidence="1">The sequence shown here is derived from an EMBL/GenBank/DDBJ whole genome shotgun (WGS) entry which is preliminary data.</text>
</comment>
<protein>
    <submittedName>
        <fullName evidence="1">7245_t:CDS:1</fullName>
    </submittedName>
</protein>
<feature type="non-terminal residue" evidence="1">
    <location>
        <position position="1"/>
    </location>
</feature>
<sequence>PDKPISSTVAVMSSHVKRCAKIPLEVHQHLDISSDESIIPSMSASNCSIATIKTNHFFSPPLP</sequence>
<reference evidence="1 2" key="1">
    <citation type="submission" date="2021-06" db="EMBL/GenBank/DDBJ databases">
        <authorList>
            <person name="Kallberg Y."/>
            <person name="Tangrot J."/>
            <person name="Rosling A."/>
        </authorList>
    </citation>
    <scope>NUCLEOTIDE SEQUENCE [LARGE SCALE GENOMIC DNA]</scope>
    <source>
        <strain evidence="1 2">120-4 pot B 10/14</strain>
    </source>
</reference>